<dbReference type="EMBL" id="JBHTAI010000011">
    <property type="protein sequence ID" value="MFC7150618.1"/>
    <property type="molecule type" value="Genomic_DNA"/>
</dbReference>
<organism evidence="1 2">
    <name type="scientific">Cohnella cellulosilytica</name>
    <dbReference type="NCBI Taxonomy" id="986710"/>
    <lineage>
        <taxon>Bacteria</taxon>
        <taxon>Bacillati</taxon>
        <taxon>Bacillota</taxon>
        <taxon>Bacilli</taxon>
        <taxon>Bacillales</taxon>
        <taxon>Paenibacillaceae</taxon>
        <taxon>Cohnella</taxon>
    </lineage>
</organism>
<dbReference type="Proteomes" id="UP001596378">
    <property type="component" value="Unassembled WGS sequence"/>
</dbReference>
<protein>
    <recommendedName>
        <fullName evidence="3">Restriction endonuclease</fullName>
    </recommendedName>
</protein>
<evidence type="ECO:0000313" key="1">
    <source>
        <dbReference type="EMBL" id="MFC7150618.1"/>
    </source>
</evidence>
<reference evidence="2" key="1">
    <citation type="journal article" date="2019" name="Int. J. Syst. Evol. Microbiol.">
        <title>The Global Catalogue of Microorganisms (GCM) 10K type strain sequencing project: providing services to taxonomists for standard genome sequencing and annotation.</title>
        <authorList>
            <consortium name="The Broad Institute Genomics Platform"/>
            <consortium name="The Broad Institute Genome Sequencing Center for Infectious Disease"/>
            <person name="Wu L."/>
            <person name="Ma J."/>
        </authorList>
    </citation>
    <scope>NUCLEOTIDE SEQUENCE [LARGE SCALE GENOMIC DNA]</scope>
    <source>
        <strain evidence="2">KCTC 12907</strain>
    </source>
</reference>
<keyword evidence="2" id="KW-1185">Reference proteome</keyword>
<evidence type="ECO:0008006" key="3">
    <source>
        <dbReference type="Google" id="ProtNLM"/>
    </source>
</evidence>
<proteinExistence type="predicted"/>
<sequence>MSDSYLKPDKLTKGVISTILENNWKDIPHINKSDLREIHQVLIEHDLFGEVAENIYVPIAEEKEELSEKLLQGIQLHLDRGKEEPQNKLNHVSLFPQNGFILKDGIHGAAFGRFQYVYRSKGIRIFWFESGLIEHRPVYSTIDGHGFQYAAEEFDGCNIFDDIELDDIEHSPLGEAFGNGKILISNLARIKKDFVRDYPIEYLLYPPDVEELSSFSVQLREQIWDSIIELIKELAINTKSEDERADLLKYLIDFMEEQNIQPNAYHIITLFDFYKENQSKINQSDFAELLSLVRKQSSPLDVTFNPIEANLLIKHLEQIPSGTENAGAYHDLIFSCLTQVFKGNLKRGQKETPINEGRKRIDITFDNHDNTGFFAFIRDRYQIFCPKIFIECKNYSSDPQNPEIDQLLGRFGQYSGKFGILLCRHITDYAKLLRRCKDAMHQSKGHIIFLEDADIINLLKLKEVSDEEGILDYLSNKWDQLILNN</sequence>
<comment type="caution">
    <text evidence="1">The sequence shown here is derived from an EMBL/GenBank/DDBJ whole genome shotgun (WGS) entry which is preliminary data.</text>
</comment>
<gene>
    <name evidence="1" type="ORF">ACFQMJ_18965</name>
</gene>
<dbReference type="RefSeq" id="WP_378053002.1">
    <property type="nucleotide sequence ID" value="NZ_JBHMDN010000069.1"/>
</dbReference>
<evidence type="ECO:0000313" key="2">
    <source>
        <dbReference type="Proteomes" id="UP001596378"/>
    </source>
</evidence>
<name>A0ABW2FC22_9BACL</name>
<accession>A0ABW2FC22</accession>